<feature type="chain" id="PRO_5035779397" description="Peptidase S1 domain-containing protein" evidence="3">
    <location>
        <begin position="22"/>
        <end position="568"/>
    </location>
</feature>
<gene>
    <name evidence="5" type="ORF">CLODIP_2_CD11509</name>
</gene>
<dbReference type="InterPro" id="IPR051487">
    <property type="entry name" value="Ser/Thr_Proteases_Immune/Dev"/>
</dbReference>
<dbReference type="InterPro" id="IPR018114">
    <property type="entry name" value="TRYPSIN_HIS"/>
</dbReference>
<comment type="caution">
    <text evidence="5">The sequence shown here is derived from an EMBL/GenBank/DDBJ whole genome shotgun (WGS) entry which is preliminary data.</text>
</comment>
<accession>A0A8S1DGX2</accession>
<dbReference type="InterPro" id="IPR001254">
    <property type="entry name" value="Trypsin_dom"/>
</dbReference>
<dbReference type="Pfam" id="PF00089">
    <property type="entry name" value="Trypsin"/>
    <property type="match status" value="1"/>
</dbReference>
<feature type="signal peptide" evidence="3">
    <location>
        <begin position="1"/>
        <end position="21"/>
    </location>
</feature>
<evidence type="ECO:0000259" key="4">
    <source>
        <dbReference type="PROSITE" id="PS50240"/>
    </source>
</evidence>
<dbReference type="GO" id="GO:0006508">
    <property type="term" value="P:proteolysis"/>
    <property type="evidence" value="ECO:0007669"/>
    <property type="project" value="InterPro"/>
</dbReference>
<sequence length="568" mass="61496">MAIRPVLFFYCSCLILVFVEATIFDRDLLLDNPVEHEFRDISFDAENQSGSRNRSRREGPLGIWYRGFRPNSPQLPTISSPVRPSLSCIAPADGGPVPACLSKAECTAQGGKSGKACGKGFSRGYCCQHEGIVECGDSTSLVRAVFRNPEWPDLTTQKLLCQIEVVPKSDACGIRIEFMDGILATPRNGFCFQDMFTIGGGGTVESSGFNTQMCGRVKGFATVVPVNQTTIDPIQLIMFIQSGAANWNVNITQIPCSTFFMPVNSFCGVRNNPALSARSLQALPRIHNESTWTEEGRTEHPRVLLHFAQPRVLGGDVTNGNQFPWMAVILIKSERVCAGTLIDASWVITAAHCVAIFDAENESTVSQLQVWLGALDVSMSQSAETRRVVRKVSRVYVHNEFQGTDFDVALLQLNESVPFTVAIRPACFPQDKDTNFAGETGIIAGWGSRGGPERSSVLLAGTMPIWSNTECNTAWADQSVTIRESMMCAGDGSVAMCTGDDGAPLIIRNSNGLHSFIGISSFFAPPVCGNPDVPDVFMRITSFVSWISLVLTPPVPATGTSPFAPAAP</sequence>
<reference evidence="5 6" key="1">
    <citation type="submission" date="2020-04" db="EMBL/GenBank/DDBJ databases">
        <authorList>
            <person name="Alioto T."/>
            <person name="Alioto T."/>
            <person name="Gomez Garrido J."/>
        </authorList>
    </citation>
    <scope>NUCLEOTIDE SEQUENCE [LARGE SCALE GENOMIC DNA]</scope>
</reference>
<dbReference type="FunFam" id="2.40.10.10:FF:000068">
    <property type="entry name" value="transmembrane protease serine 2"/>
    <property type="match status" value="1"/>
</dbReference>
<dbReference type="InterPro" id="IPR001314">
    <property type="entry name" value="Peptidase_S1A"/>
</dbReference>
<dbReference type="EMBL" id="CADEPI010000139">
    <property type="protein sequence ID" value="CAB3377103.1"/>
    <property type="molecule type" value="Genomic_DNA"/>
</dbReference>
<dbReference type="PROSITE" id="PS50240">
    <property type="entry name" value="TRYPSIN_DOM"/>
    <property type="match status" value="1"/>
</dbReference>
<name>A0A8S1DGX2_9INSE</name>
<dbReference type="Proteomes" id="UP000494165">
    <property type="component" value="Unassembled WGS sequence"/>
</dbReference>
<keyword evidence="6" id="KW-1185">Reference proteome</keyword>
<dbReference type="CDD" id="cd00190">
    <property type="entry name" value="Tryp_SPc"/>
    <property type="match status" value="1"/>
</dbReference>
<evidence type="ECO:0000313" key="5">
    <source>
        <dbReference type="EMBL" id="CAB3377103.1"/>
    </source>
</evidence>
<organism evidence="5 6">
    <name type="scientific">Cloeon dipterum</name>
    <dbReference type="NCBI Taxonomy" id="197152"/>
    <lineage>
        <taxon>Eukaryota</taxon>
        <taxon>Metazoa</taxon>
        <taxon>Ecdysozoa</taxon>
        <taxon>Arthropoda</taxon>
        <taxon>Hexapoda</taxon>
        <taxon>Insecta</taxon>
        <taxon>Pterygota</taxon>
        <taxon>Palaeoptera</taxon>
        <taxon>Ephemeroptera</taxon>
        <taxon>Pisciforma</taxon>
        <taxon>Baetidae</taxon>
        <taxon>Cloeon</taxon>
    </lineage>
</organism>
<feature type="domain" description="Peptidase S1" evidence="4">
    <location>
        <begin position="312"/>
        <end position="552"/>
    </location>
</feature>
<evidence type="ECO:0000256" key="1">
    <source>
        <dbReference type="ARBA" id="ARBA00023157"/>
    </source>
</evidence>
<dbReference type="Gene3D" id="2.40.10.10">
    <property type="entry name" value="Trypsin-like serine proteases"/>
    <property type="match status" value="1"/>
</dbReference>
<evidence type="ECO:0000256" key="2">
    <source>
        <dbReference type="ARBA" id="ARBA00024195"/>
    </source>
</evidence>
<dbReference type="SUPFAM" id="SSF50494">
    <property type="entry name" value="Trypsin-like serine proteases"/>
    <property type="match status" value="1"/>
</dbReference>
<dbReference type="PROSITE" id="PS00134">
    <property type="entry name" value="TRYPSIN_HIS"/>
    <property type="match status" value="1"/>
</dbReference>
<protein>
    <recommendedName>
        <fullName evidence="4">Peptidase S1 domain-containing protein</fullName>
    </recommendedName>
</protein>
<dbReference type="InterPro" id="IPR043504">
    <property type="entry name" value="Peptidase_S1_PA_chymotrypsin"/>
</dbReference>
<dbReference type="PANTHER" id="PTHR24256">
    <property type="entry name" value="TRYPTASE-RELATED"/>
    <property type="match status" value="1"/>
</dbReference>
<evidence type="ECO:0000313" key="6">
    <source>
        <dbReference type="Proteomes" id="UP000494165"/>
    </source>
</evidence>
<dbReference type="PRINTS" id="PR00722">
    <property type="entry name" value="CHYMOTRYPSIN"/>
</dbReference>
<dbReference type="GO" id="GO:0004252">
    <property type="term" value="F:serine-type endopeptidase activity"/>
    <property type="evidence" value="ECO:0007669"/>
    <property type="project" value="InterPro"/>
</dbReference>
<proteinExistence type="inferred from homology"/>
<dbReference type="AlphaFoldDB" id="A0A8S1DGX2"/>
<dbReference type="InterPro" id="IPR009003">
    <property type="entry name" value="Peptidase_S1_PA"/>
</dbReference>
<evidence type="ECO:0000256" key="3">
    <source>
        <dbReference type="SAM" id="SignalP"/>
    </source>
</evidence>
<dbReference type="OrthoDB" id="10061449at2759"/>
<keyword evidence="1" id="KW-1015">Disulfide bond</keyword>
<keyword evidence="3" id="KW-0732">Signal</keyword>
<dbReference type="SMART" id="SM00020">
    <property type="entry name" value="Tryp_SPc"/>
    <property type="match status" value="1"/>
</dbReference>
<comment type="similarity">
    <text evidence="2">Belongs to the peptidase S1 family. CLIP subfamily.</text>
</comment>